<dbReference type="EMBL" id="CP106878">
    <property type="protein sequence ID" value="WAA08663.1"/>
    <property type="molecule type" value="Genomic_DNA"/>
</dbReference>
<sequence length="187" mass="22154">MKNIILGSLGTLGFDLSKRFLELGEAVFHINIGDEFLDEQKLEEKKMLFGRNCNFQERCYTEILEAVEGGARIIVPLIDWERFDERKKQIVTDRLILCLERLRNMEIPFFTFISQKKDIFEKLKTNLSSIFSQQKRIQIITVPEQYEWMNRIDGEEQEESDPLIEEIFALIDRETHGEHQLIDKLKI</sequence>
<organism evidence="1 2">
    <name type="scientific">Fervidibacillus albus</name>
    <dbReference type="NCBI Taxonomy" id="2980026"/>
    <lineage>
        <taxon>Bacteria</taxon>
        <taxon>Bacillati</taxon>
        <taxon>Bacillota</taxon>
        <taxon>Bacilli</taxon>
        <taxon>Bacillales</taxon>
        <taxon>Bacillaceae</taxon>
        <taxon>Fervidibacillus</taxon>
    </lineage>
</organism>
<gene>
    <name evidence="1" type="ORF">OE104_08385</name>
</gene>
<dbReference type="RefSeq" id="WP_275416442.1">
    <property type="nucleotide sequence ID" value="NZ_CP106878.1"/>
</dbReference>
<dbReference type="KEGG" id="faf:OE104_08385"/>
<reference evidence="1" key="1">
    <citation type="submission" date="2022-09" db="EMBL/GenBank/DDBJ databases">
        <title>Complete Genomes of Fervidibacillus albus and Fervidibacillus halotolerans isolated from tidal flat sediments.</title>
        <authorList>
            <person name="Kwon K.K."/>
            <person name="Yang S.-H."/>
            <person name="Park M.J."/>
            <person name="Oh H.-M."/>
        </authorList>
    </citation>
    <scope>NUCLEOTIDE SEQUENCE</scope>
    <source>
        <strain evidence="1">MEBiC13591</strain>
    </source>
</reference>
<dbReference type="AlphaFoldDB" id="A0A9E8LSB8"/>
<keyword evidence="2" id="KW-1185">Reference proteome</keyword>
<protein>
    <submittedName>
        <fullName evidence="1">Uncharacterized protein</fullName>
    </submittedName>
</protein>
<dbReference type="Proteomes" id="UP001164718">
    <property type="component" value="Chromosome"/>
</dbReference>
<evidence type="ECO:0000313" key="1">
    <source>
        <dbReference type="EMBL" id="WAA08663.1"/>
    </source>
</evidence>
<proteinExistence type="predicted"/>
<name>A0A9E8LSB8_9BACI</name>
<accession>A0A9E8LSB8</accession>
<evidence type="ECO:0000313" key="2">
    <source>
        <dbReference type="Proteomes" id="UP001164718"/>
    </source>
</evidence>